<dbReference type="EMBL" id="VORB01000001">
    <property type="protein sequence ID" value="TXC85271.1"/>
    <property type="molecule type" value="Genomic_DNA"/>
</dbReference>
<accession>A0A5C6VKM0</accession>
<keyword evidence="3" id="KW-1185">Reference proteome</keyword>
<gene>
    <name evidence="2" type="ORF">FRX97_01215</name>
</gene>
<feature type="signal peptide" evidence="1">
    <location>
        <begin position="1"/>
        <end position="19"/>
    </location>
</feature>
<protein>
    <submittedName>
        <fullName evidence="2">DUF3078 domain-containing protein</fullName>
    </submittedName>
</protein>
<dbReference type="OrthoDB" id="1495718at2"/>
<dbReference type="RefSeq" id="WP_147012543.1">
    <property type="nucleotide sequence ID" value="NZ_VORB01000001.1"/>
</dbReference>
<evidence type="ECO:0000256" key="1">
    <source>
        <dbReference type="SAM" id="SignalP"/>
    </source>
</evidence>
<proteinExistence type="predicted"/>
<organism evidence="2 3">
    <name type="scientific">Luteibaculum oceani</name>
    <dbReference type="NCBI Taxonomy" id="1294296"/>
    <lineage>
        <taxon>Bacteria</taxon>
        <taxon>Pseudomonadati</taxon>
        <taxon>Bacteroidota</taxon>
        <taxon>Flavobacteriia</taxon>
        <taxon>Flavobacteriales</taxon>
        <taxon>Luteibaculaceae</taxon>
        <taxon>Luteibaculum</taxon>
    </lineage>
</organism>
<dbReference type="InterPro" id="IPR021428">
    <property type="entry name" value="DUF3078"/>
</dbReference>
<reference evidence="2 3" key="1">
    <citation type="submission" date="2019-08" db="EMBL/GenBank/DDBJ databases">
        <title>Genome of Luteibaculum oceani JCM 18817.</title>
        <authorList>
            <person name="Bowman J.P."/>
        </authorList>
    </citation>
    <scope>NUCLEOTIDE SEQUENCE [LARGE SCALE GENOMIC DNA]</scope>
    <source>
        <strain evidence="2 3">JCM 18817</strain>
    </source>
</reference>
<evidence type="ECO:0000313" key="2">
    <source>
        <dbReference type="EMBL" id="TXC85271.1"/>
    </source>
</evidence>
<name>A0A5C6VKM0_9FLAO</name>
<dbReference type="Proteomes" id="UP000321168">
    <property type="component" value="Unassembled WGS sequence"/>
</dbReference>
<dbReference type="Pfam" id="PF11276">
    <property type="entry name" value="DUF3078"/>
    <property type="match status" value="1"/>
</dbReference>
<sequence>MIRTLLLSGAILLSGSLLLGQNQATQKSGEQSEKKGGVWKFKGLSSLNFTQVALSNWNGGGNSAVSANALGNYSATYAKGKTKWENTLNLGYGIQNTEENGTRKTDDKLEFNSKFGTPAYRKWRYTSILNFRSQFQPGFQFPNDTTKVKISNWLAPGYVNFSVGLSNHPFDWLDIYFSPFSSKLTLVMDEELSAKGSFGVEAGENYRYELGGILKIGIDATIMENVNYKSALELFSNYTENPQNIDVNWDNIVAFQINKFLSASIAWTLIYDDDIKLPVDANDDGVTDYTAPRTQLKQVISLGIQHKF</sequence>
<evidence type="ECO:0000313" key="3">
    <source>
        <dbReference type="Proteomes" id="UP000321168"/>
    </source>
</evidence>
<feature type="chain" id="PRO_5023033599" evidence="1">
    <location>
        <begin position="20"/>
        <end position="308"/>
    </location>
</feature>
<comment type="caution">
    <text evidence="2">The sequence shown here is derived from an EMBL/GenBank/DDBJ whole genome shotgun (WGS) entry which is preliminary data.</text>
</comment>
<dbReference type="AlphaFoldDB" id="A0A5C6VKM0"/>
<keyword evidence="1" id="KW-0732">Signal</keyword>